<organism evidence="1 2">
    <name type="scientific">Cucurbita argyrosperma subsp. sororia</name>
    <dbReference type="NCBI Taxonomy" id="37648"/>
    <lineage>
        <taxon>Eukaryota</taxon>
        <taxon>Viridiplantae</taxon>
        <taxon>Streptophyta</taxon>
        <taxon>Embryophyta</taxon>
        <taxon>Tracheophyta</taxon>
        <taxon>Spermatophyta</taxon>
        <taxon>Magnoliopsida</taxon>
        <taxon>eudicotyledons</taxon>
        <taxon>Gunneridae</taxon>
        <taxon>Pentapetalae</taxon>
        <taxon>rosids</taxon>
        <taxon>fabids</taxon>
        <taxon>Cucurbitales</taxon>
        <taxon>Cucurbitaceae</taxon>
        <taxon>Cucurbiteae</taxon>
        <taxon>Cucurbita</taxon>
    </lineage>
</organism>
<reference evidence="1 2" key="1">
    <citation type="journal article" date="2021" name="Hortic Res">
        <title>The domestication of Cucurbita argyrosperma as revealed by the genome of its wild relative.</title>
        <authorList>
            <person name="Barrera-Redondo J."/>
            <person name="Sanchez-de la Vega G."/>
            <person name="Aguirre-Liguori J.A."/>
            <person name="Castellanos-Morales G."/>
            <person name="Gutierrez-Guerrero Y.T."/>
            <person name="Aguirre-Dugua X."/>
            <person name="Aguirre-Planter E."/>
            <person name="Tenaillon M.I."/>
            <person name="Lira-Saade R."/>
            <person name="Eguiarte L.E."/>
        </authorList>
    </citation>
    <scope>NUCLEOTIDE SEQUENCE [LARGE SCALE GENOMIC DNA]</scope>
    <source>
        <strain evidence="1">JBR-2021</strain>
    </source>
</reference>
<evidence type="ECO:0000313" key="1">
    <source>
        <dbReference type="EMBL" id="KAG6583689.1"/>
    </source>
</evidence>
<dbReference type="EMBL" id="JAGKQH010000013">
    <property type="protein sequence ID" value="KAG6583689.1"/>
    <property type="molecule type" value="Genomic_DNA"/>
</dbReference>
<comment type="caution">
    <text evidence="1">The sequence shown here is derived from an EMBL/GenBank/DDBJ whole genome shotgun (WGS) entry which is preliminary data.</text>
</comment>
<name>A0AAV6MN85_9ROSI</name>
<feature type="non-terminal residue" evidence="1">
    <location>
        <position position="1"/>
    </location>
</feature>
<gene>
    <name evidence="1" type="ORF">SDJN03_19621</name>
</gene>
<keyword evidence="2" id="KW-1185">Reference proteome</keyword>
<accession>A0AAV6MN85</accession>
<evidence type="ECO:0000313" key="2">
    <source>
        <dbReference type="Proteomes" id="UP000685013"/>
    </source>
</evidence>
<sequence length="69" mass="7924">MVGVRRLQQFSGYEFFLLQINGGNEKNCIIFIAIVRQAHPQIKRVLVVCKATKDIYLELKSKLVRAFLG</sequence>
<dbReference type="AlphaFoldDB" id="A0AAV6MN85"/>
<protein>
    <submittedName>
        <fullName evidence="1">Uncharacterized protein</fullName>
    </submittedName>
</protein>
<proteinExistence type="predicted"/>
<dbReference type="Proteomes" id="UP000685013">
    <property type="component" value="Chromosome 13"/>
</dbReference>